<dbReference type="PROSITE" id="PS50994">
    <property type="entry name" value="INTEGRASE"/>
    <property type="match status" value="1"/>
</dbReference>
<dbReference type="OrthoDB" id="8046937at2759"/>
<evidence type="ECO:0000313" key="2">
    <source>
        <dbReference type="Proteomes" id="UP001152795"/>
    </source>
</evidence>
<dbReference type="GO" id="GO:0015074">
    <property type="term" value="P:DNA integration"/>
    <property type="evidence" value="ECO:0007669"/>
    <property type="project" value="InterPro"/>
</dbReference>
<accession>A0A7D9KC86</accession>
<dbReference type="InterPro" id="IPR036397">
    <property type="entry name" value="RNaseH_sf"/>
</dbReference>
<protein>
    <submittedName>
        <fullName evidence="1">Uncharacterized protein</fullName>
    </submittedName>
</protein>
<proteinExistence type="predicted"/>
<dbReference type="PANTHER" id="PTHR47331">
    <property type="entry name" value="PHD-TYPE DOMAIN-CONTAINING PROTEIN"/>
    <property type="match status" value="1"/>
</dbReference>
<evidence type="ECO:0000313" key="1">
    <source>
        <dbReference type="EMBL" id="CAB4043230.1"/>
    </source>
</evidence>
<name>A0A7D9KC86_PARCT</name>
<dbReference type="AlphaFoldDB" id="A0A7D9KC86"/>
<dbReference type="GO" id="GO:0003676">
    <property type="term" value="F:nucleic acid binding"/>
    <property type="evidence" value="ECO:0007669"/>
    <property type="project" value="InterPro"/>
</dbReference>
<sequence>MNAYRRFVGRRGPIRQLRSDRGTNFVGCRTEFHEMNQETVRQKLLKENCDFIKFQINVPHASHMGGSWERQIRSVRNVLSALLDAHGEQLDDESLRTFMVEAEAIINSRPLSLNFASELEPLTPNHLLTMKSNIILPPPDDALVRKVKLAMADSTLDSRGRRKRPISYLNRPVHKLVLLLSNEEFEDQGFPDEGAKDDNDK</sequence>
<reference evidence="1" key="1">
    <citation type="submission" date="2020-04" db="EMBL/GenBank/DDBJ databases">
        <authorList>
            <person name="Alioto T."/>
            <person name="Alioto T."/>
            <person name="Gomez Garrido J."/>
        </authorList>
    </citation>
    <scope>NUCLEOTIDE SEQUENCE</scope>
    <source>
        <strain evidence="1">A484AB</strain>
    </source>
</reference>
<dbReference type="Gene3D" id="3.30.420.10">
    <property type="entry name" value="Ribonuclease H-like superfamily/Ribonuclease H"/>
    <property type="match status" value="1"/>
</dbReference>
<dbReference type="Proteomes" id="UP001152795">
    <property type="component" value="Unassembled WGS sequence"/>
</dbReference>
<keyword evidence="2" id="KW-1185">Reference proteome</keyword>
<gene>
    <name evidence="1" type="ORF">PACLA_8A019016</name>
</gene>
<dbReference type="SUPFAM" id="SSF53098">
    <property type="entry name" value="Ribonuclease H-like"/>
    <property type="match status" value="1"/>
</dbReference>
<dbReference type="EMBL" id="CACRXK020031818">
    <property type="protein sequence ID" value="CAB4043230.1"/>
    <property type="molecule type" value="Genomic_DNA"/>
</dbReference>
<comment type="caution">
    <text evidence="1">The sequence shown here is derived from an EMBL/GenBank/DDBJ whole genome shotgun (WGS) entry which is preliminary data.</text>
</comment>
<dbReference type="InterPro" id="IPR001584">
    <property type="entry name" value="Integrase_cat-core"/>
</dbReference>
<dbReference type="PANTHER" id="PTHR47331:SF5">
    <property type="entry name" value="RIBONUCLEASE H"/>
    <property type="match status" value="1"/>
</dbReference>
<organism evidence="1 2">
    <name type="scientific">Paramuricea clavata</name>
    <name type="common">Red gorgonian</name>
    <name type="synonym">Violescent sea-whip</name>
    <dbReference type="NCBI Taxonomy" id="317549"/>
    <lineage>
        <taxon>Eukaryota</taxon>
        <taxon>Metazoa</taxon>
        <taxon>Cnidaria</taxon>
        <taxon>Anthozoa</taxon>
        <taxon>Octocorallia</taxon>
        <taxon>Malacalcyonacea</taxon>
        <taxon>Plexauridae</taxon>
        <taxon>Paramuricea</taxon>
    </lineage>
</organism>
<dbReference type="InterPro" id="IPR012337">
    <property type="entry name" value="RNaseH-like_sf"/>
</dbReference>